<dbReference type="Proteomes" id="UP000061809">
    <property type="component" value="Chromosome"/>
</dbReference>
<gene>
    <name evidence="2" type="ORF">BcellWH2_01706</name>
</gene>
<evidence type="ECO:0008006" key="4">
    <source>
        <dbReference type="Google" id="ProtNLM"/>
    </source>
</evidence>
<dbReference type="EMBL" id="CP012801">
    <property type="protein sequence ID" value="ALJ58959.1"/>
    <property type="molecule type" value="Genomic_DNA"/>
</dbReference>
<dbReference type="AlphaFoldDB" id="A0A0P0GG42"/>
<dbReference type="Gene3D" id="3.20.20.140">
    <property type="entry name" value="Metal-dependent hydrolases"/>
    <property type="match status" value="1"/>
</dbReference>
<evidence type="ECO:0000313" key="3">
    <source>
        <dbReference type="Proteomes" id="UP000061809"/>
    </source>
</evidence>
<protein>
    <recommendedName>
        <fullName evidence="4">Tat pathway signal sequence</fullName>
    </recommendedName>
</protein>
<dbReference type="InterPro" id="IPR006311">
    <property type="entry name" value="TAT_signal"/>
</dbReference>
<accession>A0A0P0GG42</accession>
<proteinExistence type="predicted"/>
<evidence type="ECO:0000313" key="2">
    <source>
        <dbReference type="EMBL" id="ALJ58959.1"/>
    </source>
</evidence>
<sequence length="545" mass="61997">MNTMNRRSFLKNTSWSFLGLAVSGSLLSACQRGTAAGKKIMPSASNLKYFWGDLHNHCNITYGHGDMRSAFEAAKGQLDFVSVTPHAMWPDIPGADDPRLKWVIDYHTGAFKRLREGGYEKYVAMTNEYNKEGEFLAFVGYEAHSMEHGDHVALNYDLDAPLVECTSIEDWKQKARGHKVFITPHHMGYQTGYRGYNWNFFTEGDQTPFVEMYSRHGLAESDQGDYNYLHDMGPRQWEGTIQCGLEQGKKFGIMGSTDQHAGYPGSYGDGRIGVLAESLTRDKIWDAMKNRHVCCATGDKINIDFRLNDAFPGDVVRGNSRRIYLNVEGGSCIDYIDIVKNRKCIARLSGPLLPEMPEGDMVRCKVKIDFGWNREEQYVHWQGKLSISKGTINAVEPCFRGAAFTSPQPGEPEFETKVNRIVSVTDKDTELDMYSSKNPNTTTPAMQAVILDVTMPKDGMITAEFNGKKFEHSLGELLEGSRSHFMIGWLSEAILFNRAMPESCFMVEHYMEDTEPERDTDYYYIRVRQRDQQWAWSSPIWVERT</sequence>
<dbReference type="KEGG" id="bcel:BcellWH2_01706"/>
<keyword evidence="1" id="KW-0732">Signal</keyword>
<reference evidence="2 3" key="1">
    <citation type="journal article" date="2015" name="Science">
        <title>Genetic determinants of in vivo fitness and diet responsiveness in multiple human gut Bacteroides.</title>
        <authorList>
            <person name="Wu M."/>
            <person name="McNulty N.P."/>
            <person name="Rodionov D.A."/>
            <person name="Khoroshkin M.S."/>
            <person name="Griffin N.W."/>
            <person name="Cheng J."/>
            <person name="Latreille P."/>
            <person name="Kerstetter R.A."/>
            <person name="Terrapon N."/>
            <person name="Henrissat B."/>
            <person name="Osterman A.L."/>
            <person name="Gordon J.I."/>
        </authorList>
    </citation>
    <scope>NUCLEOTIDE SEQUENCE [LARGE SCALE GENOMIC DNA]</scope>
    <source>
        <strain evidence="2 3">WH2</strain>
    </source>
</reference>
<evidence type="ECO:0000256" key="1">
    <source>
        <dbReference type="SAM" id="SignalP"/>
    </source>
</evidence>
<name>A0A0P0GG42_9BACE</name>
<dbReference type="PROSITE" id="PS51318">
    <property type="entry name" value="TAT"/>
    <property type="match status" value="1"/>
</dbReference>
<dbReference type="InterPro" id="IPR016195">
    <property type="entry name" value="Pol/histidinol_Pase-like"/>
</dbReference>
<feature type="signal peptide" evidence="1">
    <location>
        <begin position="1"/>
        <end position="28"/>
    </location>
</feature>
<dbReference type="SUPFAM" id="SSF89550">
    <property type="entry name" value="PHP domain-like"/>
    <property type="match status" value="1"/>
</dbReference>
<organism evidence="2 3">
    <name type="scientific">Bacteroides cellulosilyticus</name>
    <dbReference type="NCBI Taxonomy" id="246787"/>
    <lineage>
        <taxon>Bacteria</taxon>
        <taxon>Pseudomonadati</taxon>
        <taxon>Bacteroidota</taxon>
        <taxon>Bacteroidia</taxon>
        <taxon>Bacteroidales</taxon>
        <taxon>Bacteroidaceae</taxon>
        <taxon>Bacteroides</taxon>
    </lineage>
</organism>
<feature type="chain" id="PRO_5006047561" description="Tat pathway signal sequence" evidence="1">
    <location>
        <begin position="29"/>
        <end position="545"/>
    </location>
</feature>
<dbReference type="PATRIC" id="fig|246787.4.peg.1756"/>
<dbReference type="PROSITE" id="PS51257">
    <property type="entry name" value="PROKAR_LIPOPROTEIN"/>
    <property type="match status" value="1"/>
</dbReference>